<sequence>MFLSIPDLTTALRPHLLEDEALLCVQGGIGLYKGKSKLLDYQDGQVYLTSHRLCYVDNKQPRRFSISINLKDLERVDLYAGFLKSSPKIILGPKSPKWPTVQTSAPDHRSPDTQVASQARGNFQRPPSSSASNLNATWICPICGFSNSVPATFDPATANQSTPLPLCQACGIKPPLALIIKSAIAAMSKRPIPRTESPKISSLTPLRPPLKAPDVYQETANTCPRCTFHNHPSLAVCEMCGASLQPSEFSGENGPSIPSVSPDIHGEVNDVVKLSFRTGGEKDFLERLKAALAQQKWLQQNPSPTPRSIMSVKEQFQAAHLSSDGRNQSPASQQRLVGVAGLERKGIELRQTNQEVIGSAFEDLEALMTSAKEVIAMAEQFATQNAHNDSAADRSLILESTSALGLTTTKDMISDAGLGSEALYIKELSRNLAEFLTDDRRGILRHEGGIMPLVDLWAVFNRTRNGIELVSPRDFEKAALKWNDLNLPIRLRRFKSGLLVVQERSRTDGKTIEALLSWLQEPQMDLETTYQDHLGLRFGRGVTAQEAAERFGWSVGVAAEELEMAEDTGALCRDQSLDGIRFWENQFFQLSNAQESDVQTSI</sequence>
<dbReference type="AlphaFoldDB" id="A0A6A7CAZ4"/>
<dbReference type="SUPFAM" id="SSF90209">
    <property type="entry name" value="Ran binding protein zinc finger-like"/>
    <property type="match status" value="2"/>
</dbReference>
<dbReference type="InterPro" id="IPR011993">
    <property type="entry name" value="PH-like_dom_sf"/>
</dbReference>
<evidence type="ECO:0000256" key="2">
    <source>
        <dbReference type="ARBA" id="ARBA00022448"/>
    </source>
</evidence>
<dbReference type="Gene3D" id="2.30.29.30">
    <property type="entry name" value="Pleckstrin-homology domain (PH domain)/Phosphotyrosine-binding domain (PTB)"/>
    <property type="match status" value="1"/>
</dbReference>
<protein>
    <recommendedName>
        <fullName evidence="9">Vacuolar protein-sorting-associated protein 36</fullName>
    </recommendedName>
    <alternativeName>
        <fullName evidence="9">ESCRT-II complex subunit VPS36</fullName>
    </alternativeName>
</protein>
<dbReference type="GO" id="GO:0043130">
    <property type="term" value="F:ubiquitin binding"/>
    <property type="evidence" value="ECO:0007669"/>
    <property type="project" value="UniProtKB-UniRule"/>
</dbReference>
<evidence type="ECO:0000313" key="13">
    <source>
        <dbReference type="Proteomes" id="UP000799421"/>
    </source>
</evidence>
<dbReference type="GO" id="GO:0000814">
    <property type="term" value="C:ESCRT II complex"/>
    <property type="evidence" value="ECO:0007669"/>
    <property type="project" value="UniProtKB-UniRule"/>
</dbReference>
<evidence type="ECO:0000256" key="8">
    <source>
        <dbReference type="ARBA" id="ARBA00023054"/>
    </source>
</evidence>
<keyword evidence="13" id="KW-1185">Reference proteome</keyword>
<dbReference type="Gene3D" id="2.30.30.380">
    <property type="entry name" value="Zn-finger domain of Sec23/24"/>
    <property type="match status" value="2"/>
</dbReference>
<dbReference type="FunFam" id="1.10.10.10:FF:000527">
    <property type="entry name" value="Vacuolar protein sorting protein (Vps36), putative"/>
    <property type="match status" value="1"/>
</dbReference>
<evidence type="ECO:0000256" key="6">
    <source>
        <dbReference type="ARBA" id="ARBA00022833"/>
    </source>
</evidence>
<keyword evidence="4 9" id="KW-0967">Endosome</keyword>
<evidence type="ECO:0000256" key="3">
    <source>
        <dbReference type="ARBA" id="ARBA00022723"/>
    </source>
</evidence>
<evidence type="ECO:0000256" key="4">
    <source>
        <dbReference type="ARBA" id="ARBA00022753"/>
    </source>
</evidence>
<dbReference type="InterPro" id="IPR036390">
    <property type="entry name" value="WH_DNA-bd_sf"/>
</dbReference>
<dbReference type="InterPro" id="IPR018527">
    <property type="entry name" value="Rubredoxin_Fe_BS"/>
</dbReference>
<keyword evidence="9" id="KW-0963">Cytoplasm</keyword>
<dbReference type="GO" id="GO:0032266">
    <property type="term" value="F:phosphatidylinositol-3-phosphate binding"/>
    <property type="evidence" value="ECO:0007669"/>
    <property type="project" value="UniProtKB-UniRule"/>
</dbReference>
<dbReference type="Gene3D" id="6.10.140.260">
    <property type="match status" value="1"/>
</dbReference>
<dbReference type="GO" id="GO:0008270">
    <property type="term" value="F:zinc ion binding"/>
    <property type="evidence" value="ECO:0007669"/>
    <property type="project" value="UniProtKB-KW"/>
</dbReference>
<dbReference type="InterPro" id="IPR036443">
    <property type="entry name" value="Znf_RanBP2_sf"/>
</dbReference>
<gene>
    <name evidence="12" type="ORF">K470DRAFT_254029</name>
</gene>
<reference evidence="12" key="1">
    <citation type="journal article" date="2020" name="Stud. Mycol.">
        <title>101 Dothideomycetes genomes: a test case for predicting lifestyles and emergence of pathogens.</title>
        <authorList>
            <person name="Haridas S."/>
            <person name="Albert R."/>
            <person name="Binder M."/>
            <person name="Bloem J."/>
            <person name="Labutti K."/>
            <person name="Salamov A."/>
            <person name="Andreopoulos B."/>
            <person name="Baker S."/>
            <person name="Barry K."/>
            <person name="Bills G."/>
            <person name="Bluhm B."/>
            <person name="Cannon C."/>
            <person name="Castanera R."/>
            <person name="Culley D."/>
            <person name="Daum C."/>
            <person name="Ezra D."/>
            <person name="Gonzalez J."/>
            <person name="Henrissat B."/>
            <person name="Kuo A."/>
            <person name="Liang C."/>
            <person name="Lipzen A."/>
            <person name="Lutzoni F."/>
            <person name="Magnuson J."/>
            <person name="Mondo S."/>
            <person name="Nolan M."/>
            <person name="Ohm R."/>
            <person name="Pangilinan J."/>
            <person name="Park H.-J."/>
            <person name="Ramirez L."/>
            <person name="Alfaro M."/>
            <person name="Sun H."/>
            <person name="Tritt A."/>
            <person name="Yoshinaga Y."/>
            <person name="Zwiers L.-H."/>
            <person name="Turgeon B."/>
            <person name="Goodwin S."/>
            <person name="Spatafora J."/>
            <person name="Crous P."/>
            <person name="Grigoriev I."/>
        </authorList>
    </citation>
    <scope>NUCLEOTIDE SEQUENCE</scope>
    <source>
        <strain evidence="12">CBS 480.64</strain>
    </source>
</reference>
<dbReference type="PROSITE" id="PS00202">
    <property type="entry name" value="RUBREDOXIN"/>
    <property type="match status" value="1"/>
</dbReference>
<dbReference type="Pfam" id="PF16988">
    <property type="entry name" value="Vps36-NZF-N"/>
    <property type="match status" value="1"/>
</dbReference>
<dbReference type="Pfam" id="PF04157">
    <property type="entry name" value="EAP30"/>
    <property type="match status" value="1"/>
</dbReference>
<dbReference type="FunFam" id="1.10.10.10:FF:000165">
    <property type="entry name" value="Vacuolar protein sorting protein (Vps36)"/>
    <property type="match status" value="1"/>
</dbReference>
<evidence type="ECO:0000256" key="5">
    <source>
        <dbReference type="ARBA" id="ARBA00022771"/>
    </source>
</evidence>
<evidence type="ECO:0000259" key="11">
    <source>
        <dbReference type="PROSITE" id="PS51495"/>
    </source>
</evidence>
<dbReference type="GO" id="GO:0043328">
    <property type="term" value="P:protein transport to vacuole involved in ubiquitin-dependent protein catabolic process via the multivesicular body sorting pathway"/>
    <property type="evidence" value="ECO:0007669"/>
    <property type="project" value="UniProtKB-UniRule"/>
</dbReference>
<dbReference type="InterPro" id="IPR001876">
    <property type="entry name" value="Znf_RanBP2"/>
</dbReference>
<dbReference type="Pfam" id="PF11605">
    <property type="entry name" value="Vps36_ESCRT-II"/>
    <property type="match status" value="1"/>
</dbReference>
<dbReference type="InterPro" id="IPR031558">
    <property type="entry name" value="Vps36-NZF-N"/>
</dbReference>
<keyword evidence="5" id="KW-0863">Zinc-finger</keyword>
<dbReference type="InterPro" id="IPR040608">
    <property type="entry name" value="Snf8/Vps36"/>
</dbReference>
<dbReference type="GO" id="GO:0031902">
    <property type="term" value="C:late endosome membrane"/>
    <property type="evidence" value="ECO:0007669"/>
    <property type="project" value="UniProtKB-UniRule"/>
</dbReference>
<keyword evidence="6" id="KW-0862">Zinc</keyword>
<dbReference type="SUPFAM" id="SSF46785">
    <property type="entry name" value="Winged helix' DNA-binding domain"/>
    <property type="match status" value="1"/>
</dbReference>
<evidence type="ECO:0000256" key="1">
    <source>
        <dbReference type="ARBA" id="ARBA00009697"/>
    </source>
</evidence>
<keyword evidence="7 9" id="KW-0653">Protein transport</keyword>
<dbReference type="EMBL" id="MU005957">
    <property type="protein sequence ID" value="KAF2864372.1"/>
    <property type="molecule type" value="Genomic_DNA"/>
</dbReference>
<comment type="similarity">
    <text evidence="1 9">Belongs to the VPS36 family.</text>
</comment>
<proteinExistence type="inferred from homology"/>
<dbReference type="OrthoDB" id="271448at2759"/>
<dbReference type="Gene3D" id="1.10.10.10">
    <property type="entry name" value="Winged helix-like DNA-binding domain superfamily/Winged helix DNA-binding domain"/>
    <property type="match status" value="2"/>
</dbReference>
<comment type="subunit">
    <text evidence="9">Component of the endosomal sorting complex required for transport II (ESCRT-II).</text>
</comment>
<comment type="subcellular location">
    <subcellularLocation>
        <location evidence="9">Cytoplasm</location>
    </subcellularLocation>
    <subcellularLocation>
        <location evidence="9">Endosome</location>
    </subcellularLocation>
</comment>
<keyword evidence="3" id="KW-0479">Metal-binding</keyword>
<evidence type="ECO:0000256" key="7">
    <source>
        <dbReference type="ARBA" id="ARBA00022927"/>
    </source>
</evidence>
<dbReference type="SUPFAM" id="SSF50729">
    <property type="entry name" value="PH domain-like"/>
    <property type="match status" value="1"/>
</dbReference>
<dbReference type="InterPro" id="IPR036388">
    <property type="entry name" value="WH-like_DNA-bd_sf"/>
</dbReference>
<dbReference type="SMART" id="SM00547">
    <property type="entry name" value="ZnF_RBZ"/>
    <property type="match status" value="1"/>
</dbReference>
<dbReference type="PANTHER" id="PTHR13128:SF12">
    <property type="entry name" value="VACUOLAR PROTEIN-SORTING-ASSOCIATED PROTEIN 36"/>
    <property type="match status" value="1"/>
</dbReference>
<comment type="function">
    <text evidence="9">Component of the ESCRT-II complex (endosomal sorting complex required for transport II), which is required for multivesicular body (MVB) formation and sorting of endosomal cargo proteins into MVBs.</text>
</comment>
<organism evidence="12 13">
    <name type="scientific">Piedraia hortae CBS 480.64</name>
    <dbReference type="NCBI Taxonomy" id="1314780"/>
    <lineage>
        <taxon>Eukaryota</taxon>
        <taxon>Fungi</taxon>
        <taxon>Dikarya</taxon>
        <taxon>Ascomycota</taxon>
        <taxon>Pezizomycotina</taxon>
        <taxon>Dothideomycetes</taxon>
        <taxon>Dothideomycetidae</taxon>
        <taxon>Capnodiales</taxon>
        <taxon>Piedraiaceae</taxon>
        <taxon>Piedraia</taxon>
    </lineage>
</organism>
<feature type="compositionally biased region" description="Polar residues" evidence="10">
    <location>
        <begin position="112"/>
        <end position="132"/>
    </location>
</feature>
<feature type="domain" description="GLUE N-terminal" evidence="11">
    <location>
        <begin position="6"/>
        <end position="304"/>
    </location>
</feature>
<dbReference type="PROSITE" id="PS51495">
    <property type="entry name" value="GLUE"/>
    <property type="match status" value="1"/>
</dbReference>
<keyword evidence="8" id="KW-0175">Coiled coil</keyword>
<name>A0A6A7CAZ4_9PEZI</name>
<evidence type="ECO:0000313" key="12">
    <source>
        <dbReference type="EMBL" id="KAF2864372.1"/>
    </source>
</evidence>
<keyword evidence="2 9" id="KW-0813">Transport</keyword>
<feature type="region of interest" description="Disordered" evidence="10">
    <location>
        <begin position="94"/>
        <end position="132"/>
    </location>
</feature>
<dbReference type="InterPro" id="IPR021648">
    <property type="entry name" value="GLUE_dom"/>
</dbReference>
<dbReference type="InterPro" id="IPR037855">
    <property type="entry name" value="Vps36"/>
</dbReference>
<evidence type="ECO:0000256" key="9">
    <source>
        <dbReference type="RuleBase" id="RU367095"/>
    </source>
</evidence>
<accession>A0A6A7CAZ4</accession>
<dbReference type="PANTHER" id="PTHR13128">
    <property type="entry name" value="VACUOLAR PROTEIN-SORTING-ASSOCIATED PROTEIN 36"/>
    <property type="match status" value="1"/>
</dbReference>
<dbReference type="Proteomes" id="UP000799421">
    <property type="component" value="Unassembled WGS sequence"/>
</dbReference>
<evidence type="ECO:0000256" key="10">
    <source>
        <dbReference type="SAM" id="MobiDB-lite"/>
    </source>
</evidence>